<evidence type="ECO:0000256" key="2">
    <source>
        <dbReference type="SAM" id="SignalP"/>
    </source>
</evidence>
<name>A0A2G5VVP0_9PELO</name>
<accession>A0A2G5VVP0</accession>
<dbReference type="EMBL" id="PDUG01000001">
    <property type="protein sequence ID" value="PIC55741.1"/>
    <property type="molecule type" value="Genomic_DNA"/>
</dbReference>
<organism evidence="3 4">
    <name type="scientific">Caenorhabditis nigoni</name>
    <dbReference type="NCBI Taxonomy" id="1611254"/>
    <lineage>
        <taxon>Eukaryota</taxon>
        <taxon>Metazoa</taxon>
        <taxon>Ecdysozoa</taxon>
        <taxon>Nematoda</taxon>
        <taxon>Chromadorea</taxon>
        <taxon>Rhabditida</taxon>
        <taxon>Rhabditina</taxon>
        <taxon>Rhabditomorpha</taxon>
        <taxon>Rhabditoidea</taxon>
        <taxon>Rhabditidae</taxon>
        <taxon>Peloderinae</taxon>
        <taxon>Caenorhabditis</taxon>
    </lineage>
</organism>
<evidence type="ECO:0000313" key="3">
    <source>
        <dbReference type="EMBL" id="PIC55741.1"/>
    </source>
</evidence>
<keyword evidence="2" id="KW-0732">Signal</keyword>
<dbReference type="AlphaFoldDB" id="A0A2G5VVP0"/>
<protein>
    <submittedName>
        <fullName evidence="3">Uncharacterized protein</fullName>
    </submittedName>
</protein>
<sequence>MKISFLVAIVYCLHVVFCVPTSSITKANSSGEINLLKKLLEQRNVSVKNQKQPATTDPSSALASALETMIKQSTSAQNDATNLRNEKANLTQEISSLKKDLEQCRQCSGSLEELKKNVEEVLKWIGTLKSATVAKQSGSGYALANPPHDQYLLPDGNKQIVIELVEDGNGAHGAYVQRP</sequence>
<keyword evidence="1" id="KW-0175">Coiled coil</keyword>
<evidence type="ECO:0000313" key="4">
    <source>
        <dbReference type="Proteomes" id="UP000230233"/>
    </source>
</evidence>
<feature type="signal peptide" evidence="2">
    <location>
        <begin position="1"/>
        <end position="18"/>
    </location>
</feature>
<keyword evidence="4" id="KW-1185">Reference proteome</keyword>
<proteinExistence type="predicted"/>
<evidence type="ECO:0000256" key="1">
    <source>
        <dbReference type="SAM" id="Coils"/>
    </source>
</evidence>
<gene>
    <name evidence="3" type="primary">Cnig_chr_I.g890</name>
    <name evidence="3" type="ORF">B9Z55_000890</name>
</gene>
<comment type="caution">
    <text evidence="3">The sequence shown here is derived from an EMBL/GenBank/DDBJ whole genome shotgun (WGS) entry which is preliminary data.</text>
</comment>
<dbReference type="Proteomes" id="UP000230233">
    <property type="component" value="Chromosome I"/>
</dbReference>
<feature type="chain" id="PRO_5013714208" evidence="2">
    <location>
        <begin position="19"/>
        <end position="179"/>
    </location>
</feature>
<feature type="coiled-coil region" evidence="1">
    <location>
        <begin position="66"/>
        <end position="107"/>
    </location>
</feature>
<reference evidence="4" key="1">
    <citation type="submission" date="2017-10" db="EMBL/GenBank/DDBJ databases">
        <title>Rapid genome shrinkage in a self-fertile nematode reveals novel sperm competition proteins.</title>
        <authorList>
            <person name="Yin D."/>
            <person name="Schwarz E.M."/>
            <person name="Thomas C.G."/>
            <person name="Felde R.L."/>
            <person name="Korf I.F."/>
            <person name="Cutter A.D."/>
            <person name="Schartner C.M."/>
            <person name="Ralston E.J."/>
            <person name="Meyer B.J."/>
            <person name="Haag E.S."/>
        </authorList>
    </citation>
    <scope>NUCLEOTIDE SEQUENCE [LARGE SCALE GENOMIC DNA]</scope>
    <source>
        <strain evidence="4">JU1422</strain>
    </source>
</reference>